<keyword evidence="2" id="KW-1133">Transmembrane helix</keyword>
<feature type="compositionally biased region" description="Polar residues" evidence="1">
    <location>
        <begin position="494"/>
        <end position="513"/>
    </location>
</feature>
<feature type="transmembrane region" description="Helical" evidence="2">
    <location>
        <begin position="168"/>
        <end position="191"/>
    </location>
</feature>
<keyword evidence="4" id="KW-1185">Reference proteome</keyword>
<gene>
    <name evidence="3" type="ORF">VKT23_005491</name>
</gene>
<dbReference type="Pfam" id="PF06687">
    <property type="entry name" value="SUR7"/>
    <property type="match status" value="1"/>
</dbReference>
<comment type="caution">
    <text evidence="3">The sequence shown here is derived from an EMBL/GenBank/DDBJ whole genome shotgun (WGS) entry which is preliminary data.</text>
</comment>
<feature type="compositionally biased region" description="Polar residues" evidence="1">
    <location>
        <begin position="321"/>
        <end position="354"/>
    </location>
</feature>
<dbReference type="PANTHER" id="PTHR28013">
    <property type="entry name" value="PROTEIN DCV1-RELATED"/>
    <property type="match status" value="1"/>
</dbReference>
<evidence type="ECO:0008006" key="5">
    <source>
        <dbReference type="Google" id="ProtNLM"/>
    </source>
</evidence>
<keyword evidence="2" id="KW-0472">Membrane</keyword>
<feature type="transmembrane region" description="Helical" evidence="2">
    <location>
        <begin position="6"/>
        <end position="28"/>
    </location>
</feature>
<dbReference type="EMBL" id="JBANRG010000006">
    <property type="protein sequence ID" value="KAK7465517.1"/>
    <property type="molecule type" value="Genomic_DNA"/>
</dbReference>
<feature type="transmembrane region" description="Helical" evidence="2">
    <location>
        <begin position="95"/>
        <end position="122"/>
    </location>
</feature>
<sequence>MTCLRPATPGFICTLTATILLAVVSFGVPYLKSVFFLKADVPDANGSITFGTLGYCVELSGVTNCSSPSVGYELDINSLVGDNTRLQIPQVAVKWLTYALVLHIVALVLAGISALFGLLAHVREMSMTCFSSCVSGFAAAVAFIAFIFDIALFFIAKARINAVGSASIGNALWLTLAAWLLLFFSGCFYTIGRCCISNRKPRKDNELPQDPYAERMRLDAVKAEADRKAAQKEGGLPAFYSESQPLTARVEGDNVYADTPYQDTAAPQSSHSAYGRRPSQASGYAGGRSGYAPAPVGSRAIDEYYNPTQPQNASAYPPQPQRQASSHSYHPQRQGSGHTYATSNYAPSTYNNYTSSQSPPPPLPNNQFLAVGQQSYPERYGTPGREYGHAAGGSTYYSAHEQHPSSYSQYDQPRAETYNNYNATPPQTGYGSQATSYYSAAATTPGNGPERSYTLGGDGYGMNAVPPLPERQGSVPPIPDHPAISSSYNIPYAGTNTPPINTNVSPGSANTSPVKGPRPQPGMYNAPSSAEHEDSPPGYDAGTSGITGAWGKS</sequence>
<dbReference type="InterPro" id="IPR009571">
    <property type="entry name" value="SUR7/Rim9-like_fungi"/>
</dbReference>
<dbReference type="PANTHER" id="PTHR28013:SF4">
    <property type="entry name" value="MARVEL DOMAIN-CONTAINING PROTEIN"/>
    <property type="match status" value="1"/>
</dbReference>
<evidence type="ECO:0000313" key="4">
    <source>
        <dbReference type="Proteomes" id="UP001498398"/>
    </source>
</evidence>
<protein>
    <recommendedName>
        <fullName evidence="5">Pali-domain-containing protein</fullName>
    </recommendedName>
</protein>
<evidence type="ECO:0000313" key="3">
    <source>
        <dbReference type="EMBL" id="KAK7465517.1"/>
    </source>
</evidence>
<dbReference type="InterPro" id="IPR051380">
    <property type="entry name" value="pH-response_reg_palI/RIM9"/>
</dbReference>
<keyword evidence="2" id="KW-0812">Transmembrane</keyword>
<reference evidence="3 4" key="1">
    <citation type="submission" date="2024-01" db="EMBL/GenBank/DDBJ databases">
        <title>A draft genome for the cacao thread blight pathogen Marasmiellus scandens.</title>
        <authorList>
            <person name="Baruah I.K."/>
            <person name="Leung J."/>
            <person name="Bukari Y."/>
            <person name="Amoako-Attah I."/>
            <person name="Meinhardt L.W."/>
            <person name="Bailey B.A."/>
            <person name="Cohen S.P."/>
        </authorList>
    </citation>
    <scope>NUCLEOTIDE SEQUENCE [LARGE SCALE GENOMIC DNA]</scope>
    <source>
        <strain evidence="3 4">GH-19</strain>
    </source>
</reference>
<accession>A0ABR1JT57</accession>
<feature type="transmembrane region" description="Helical" evidence="2">
    <location>
        <begin position="134"/>
        <end position="156"/>
    </location>
</feature>
<organism evidence="3 4">
    <name type="scientific">Marasmiellus scandens</name>
    <dbReference type="NCBI Taxonomy" id="2682957"/>
    <lineage>
        <taxon>Eukaryota</taxon>
        <taxon>Fungi</taxon>
        <taxon>Dikarya</taxon>
        <taxon>Basidiomycota</taxon>
        <taxon>Agaricomycotina</taxon>
        <taxon>Agaricomycetes</taxon>
        <taxon>Agaricomycetidae</taxon>
        <taxon>Agaricales</taxon>
        <taxon>Marasmiineae</taxon>
        <taxon>Omphalotaceae</taxon>
        <taxon>Marasmiellus</taxon>
    </lineage>
</organism>
<dbReference type="Proteomes" id="UP001498398">
    <property type="component" value="Unassembled WGS sequence"/>
</dbReference>
<evidence type="ECO:0000256" key="1">
    <source>
        <dbReference type="SAM" id="MobiDB-lite"/>
    </source>
</evidence>
<feature type="region of interest" description="Disordered" evidence="1">
    <location>
        <begin position="258"/>
        <end position="369"/>
    </location>
</feature>
<feature type="compositionally biased region" description="Polar residues" evidence="1">
    <location>
        <begin position="261"/>
        <end position="272"/>
    </location>
</feature>
<proteinExistence type="predicted"/>
<evidence type="ECO:0000256" key="2">
    <source>
        <dbReference type="SAM" id="Phobius"/>
    </source>
</evidence>
<feature type="region of interest" description="Disordered" evidence="1">
    <location>
        <begin position="387"/>
        <end position="410"/>
    </location>
</feature>
<name>A0ABR1JT57_9AGAR</name>
<feature type="region of interest" description="Disordered" evidence="1">
    <location>
        <begin position="494"/>
        <end position="553"/>
    </location>
</feature>